<dbReference type="EMBL" id="JAKZEU010000007">
    <property type="protein sequence ID" value="MCQ0972000.1"/>
    <property type="molecule type" value="Genomic_DNA"/>
</dbReference>
<evidence type="ECO:0000313" key="2">
    <source>
        <dbReference type="Proteomes" id="UP001203945"/>
    </source>
</evidence>
<evidence type="ECO:0000313" key="1">
    <source>
        <dbReference type="EMBL" id="MCQ0972000.1"/>
    </source>
</evidence>
<protein>
    <submittedName>
        <fullName evidence="1">Uncharacterized protein</fullName>
    </submittedName>
</protein>
<organism evidence="1 2">
    <name type="scientific">Paracoccus albicereus</name>
    <dbReference type="NCBI Taxonomy" id="2922394"/>
    <lineage>
        <taxon>Bacteria</taxon>
        <taxon>Pseudomonadati</taxon>
        <taxon>Pseudomonadota</taxon>
        <taxon>Alphaproteobacteria</taxon>
        <taxon>Rhodobacterales</taxon>
        <taxon>Paracoccaceae</taxon>
        <taxon>Paracoccus</taxon>
    </lineage>
</organism>
<reference evidence="1 2" key="1">
    <citation type="submission" date="2022-03" db="EMBL/GenBank/DDBJ databases">
        <authorList>
            <person name="He Y."/>
        </authorList>
    </citation>
    <scope>NUCLEOTIDE SEQUENCE [LARGE SCALE GENOMIC DNA]</scope>
    <source>
        <strain evidence="1 2">TK19116</strain>
    </source>
</reference>
<dbReference type="RefSeq" id="WP_255331007.1">
    <property type="nucleotide sequence ID" value="NZ_JAKZEU010000007.1"/>
</dbReference>
<comment type="caution">
    <text evidence="1">The sequence shown here is derived from an EMBL/GenBank/DDBJ whole genome shotgun (WGS) entry which is preliminary data.</text>
</comment>
<name>A0ABT1MUJ4_9RHOB</name>
<proteinExistence type="predicted"/>
<dbReference type="Proteomes" id="UP001203945">
    <property type="component" value="Unassembled WGS sequence"/>
</dbReference>
<keyword evidence="2" id="KW-1185">Reference proteome</keyword>
<accession>A0ABT1MUJ4</accession>
<sequence length="152" mass="16203">MIDLYASDSSFPKLSDLQKRLSSSPGKITLALTDDIDIDQVEAFLIAVFETTESPYSLREQDALILSVLEDANGAETVTRNGCGVKVVLTADSCAIVHDGASVMAKTIAVAMLQALEELDDPAGMVLAGMAGVWESPSFEMTRSLSSEPRMS</sequence>
<gene>
    <name evidence="1" type="ORF">MLD63_16375</name>
</gene>